<dbReference type="PANTHER" id="PTHR43452:SF7">
    <property type="entry name" value="PYRUVATE DECARBOXYLASE 1"/>
    <property type="match status" value="1"/>
</dbReference>
<dbReference type="FunFam" id="3.40.50.970:FF:000021">
    <property type="entry name" value="Pyruvate decarboxylase 1"/>
    <property type="match status" value="1"/>
</dbReference>
<dbReference type="Pfam" id="PF13855">
    <property type="entry name" value="LRR_8"/>
    <property type="match status" value="1"/>
</dbReference>
<dbReference type="EMBL" id="JAJJMB010001336">
    <property type="protein sequence ID" value="KAI3957428.1"/>
    <property type="molecule type" value="Genomic_DNA"/>
</dbReference>
<evidence type="ECO:0000256" key="12">
    <source>
        <dbReference type="ARBA" id="ARBA00022842"/>
    </source>
</evidence>
<evidence type="ECO:0000313" key="20">
    <source>
        <dbReference type="Proteomes" id="UP001202328"/>
    </source>
</evidence>
<dbReference type="Gene3D" id="3.80.10.10">
    <property type="entry name" value="Ribonuclease Inhibitor"/>
    <property type="match status" value="1"/>
</dbReference>
<evidence type="ECO:0000256" key="11">
    <source>
        <dbReference type="ARBA" id="ARBA00022793"/>
    </source>
</evidence>
<organism evidence="19 20">
    <name type="scientific">Papaver atlanticum</name>
    <dbReference type="NCBI Taxonomy" id="357466"/>
    <lineage>
        <taxon>Eukaryota</taxon>
        <taxon>Viridiplantae</taxon>
        <taxon>Streptophyta</taxon>
        <taxon>Embryophyta</taxon>
        <taxon>Tracheophyta</taxon>
        <taxon>Spermatophyta</taxon>
        <taxon>Magnoliopsida</taxon>
        <taxon>Ranunculales</taxon>
        <taxon>Papaveraceae</taxon>
        <taxon>Papaveroideae</taxon>
        <taxon>Papaver</taxon>
    </lineage>
</organism>
<comment type="subunit">
    <text evidence="5">Homotetramer.</text>
</comment>
<dbReference type="SUPFAM" id="SSF52518">
    <property type="entry name" value="Thiamin diphosphate-binding fold (THDP-binding)"/>
    <property type="match status" value="1"/>
</dbReference>
<comment type="catalytic activity">
    <reaction evidence="1">
        <text>a 2-oxocarboxylate + H(+) = an aldehyde + CO2</text>
        <dbReference type="Rhea" id="RHEA:11628"/>
        <dbReference type="ChEBI" id="CHEBI:15378"/>
        <dbReference type="ChEBI" id="CHEBI:16526"/>
        <dbReference type="ChEBI" id="CHEBI:17478"/>
        <dbReference type="ChEBI" id="CHEBI:35179"/>
        <dbReference type="EC" id="4.1.1.1"/>
    </reaction>
</comment>
<dbReference type="GO" id="GO:0000949">
    <property type="term" value="P:aromatic amino acid family catabolic process to alcohol via Ehrlich pathway"/>
    <property type="evidence" value="ECO:0007669"/>
    <property type="project" value="TreeGrafter"/>
</dbReference>
<sequence length="722" mass="80063">MSIKEKWSELIESGSNLSGLNLGGDIAIYCDLLGNHLSGQIPDEIGECSSLQTLDLSFNEIYVDIPFSVSKLKELETLILNSNQLIGPIPSTLSQIPNLKILDLAQNMLSGEIPRLIYWNEVLQYLGLRENNLVGSLSSDICQLTGLWFFDARNNSLTGSIPMNIGNCTGFQVLDPSYNQLTGEIPFNIGFLQVATLSLQGNKLTGQIPSVVGLMQALAVLDLSCNLLSGPIPPILGNLTYTEKLYLHSNKLTGSIPPLVTVSTAFCAEILESAYAYIFARPIFNDYSSVGYSLLLKKEKAIIMQPDRVVIANGPAFGCVLMKKFLPALAKKLQRNTTAYENYRRIYVPEGLPPQCDPKEQLRVNILFKHIQKMLSGDSAVIAETGDSWFNCQKLKLPEGCGYEFQMQYGSIGWSVGATLGYAQAAKDKRVIACIGDGSFQVTAKDISTMLRCEKNTIFFLINNGGYTIEVEIHDGPYNVIKNWNYTALVDAIHNGDGKCWTTKVQCEEELVEAIETETEVKKDCLCFIEIVVHRDETSKELLEWGSRVSSANNRPPNPHWDLRIIEKGILGVLVLRLKKPDEINAEKERNEIKAGAEGSGEAAEHKHIEIDEEKEKSEVEVGAEESEESWHQMLELFKEQALKMQDVSQEAYELYSKRVAKNVDKVPHFFLGILYGIRFGTILGGALLALSILSMGSFKRGRSSALAFKGEAGMSQWIIRS</sequence>
<feature type="compositionally biased region" description="Basic and acidic residues" evidence="16">
    <location>
        <begin position="603"/>
        <end position="620"/>
    </location>
</feature>
<reference evidence="19" key="1">
    <citation type="submission" date="2022-04" db="EMBL/GenBank/DDBJ databases">
        <title>A functionally conserved STORR gene fusion in Papaver species that diverged 16.8 million years ago.</title>
        <authorList>
            <person name="Catania T."/>
        </authorList>
    </citation>
    <scope>NUCLEOTIDE SEQUENCE</scope>
    <source>
        <strain evidence="19">S-188037</strain>
    </source>
</reference>
<keyword evidence="20" id="KW-1185">Reference proteome</keyword>
<evidence type="ECO:0000256" key="15">
    <source>
        <dbReference type="ARBA" id="ARBA00023239"/>
    </source>
</evidence>
<proteinExistence type="inferred from homology"/>
<dbReference type="FunFam" id="3.80.10.10:FF:000041">
    <property type="entry name" value="LRR receptor-like serine/threonine-protein kinase ERECTA"/>
    <property type="match status" value="1"/>
</dbReference>
<evidence type="ECO:0000256" key="16">
    <source>
        <dbReference type="SAM" id="MobiDB-lite"/>
    </source>
</evidence>
<dbReference type="GO" id="GO:0004737">
    <property type="term" value="F:pyruvate decarboxylase activity"/>
    <property type="evidence" value="ECO:0007669"/>
    <property type="project" value="UniProtKB-EC"/>
</dbReference>
<dbReference type="InterPro" id="IPR029061">
    <property type="entry name" value="THDP-binding"/>
</dbReference>
<evidence type="ECO:0000256" key="8">
    <source>
        <dbReference type="ARBA" id="ARBA00022723"/>
    </source>
</evidence>
<evidence type="ECO:0000313" key="19">
    <source>
        <dbReference type="EMBL" id="KAI3957428.1"/>
    </source>
</evidence>
<dbReference type="SUPFAM" id="SSF52058">
    <property type="entry name" value="L domain-like"/>
    <property type="match status" value="1"/>
</dbReference>
<keyword evidence="10" id="KW-0677">Repeat</keyword>
<dbReference type="GO" id="GO:0046872">
    <property type="term" value="F:metal ion binding"/>
    <property type="evidence" value="ECO:0007669"/>
    <property type="project" value="UniProtKB-KW"/>
</dbReference>
<accession>A0AAD4TET1</accession>
<dbReference type="GO" id="GO:0005829">
    <property type="term" value="C:cytosol"/>
    <property type="evidence" value="ECO:0007669"/>
    <property type="project" value="TreeGrafter"/>
</dbReference>
<dbReference type="Pfam" id="PF02775">
    <property type="entry name" value="TPP_enzyme_C"/>
    <property type="match status" value="1"/>
</dbReference>
<evidence type="ECO:0000256" key="7">
    <source>
        <dbReference type="ARBA" id="ARBA00022614"/>
    </source>
</evidence>
<name>A0AAD4TET1_9MAGN</name>
<dbReference type="PANTHER" id="PTHR43452">
    <property type="entry name" value="PYRUVATE DECARBOXYLASE"/>
    <property type="match status" value="1"/>
</dbReference>
<dbReference type="InterPro" id="IPR001611">
    <property type="entry name" value="Leu-rich_rpt"/>
</dbReference>
<evidence type="ECO:0000256" key="13">
    <source>
        <dbReference type="ARBA" id="ARBA00023052"/>
    </source>
</evidence>
<gene>
    <name evidence="19" type="ORF">MKW98_003149</name>
</gene>
<evidence type="ECO:0000256" key="6">
    <source>
        <dbReference type="ARBA" id="ARBA00013202"/>
    </source>
</evidence>
<dbReference type="InterPro" id="IPR012110">
    <property type="entry name" value="PDC/IPDC-like"/>
</dbReference>
<keyword evidence="8" id="KW-0479">Metal-binding</keyword>
<protein>
    <recommendedName>
        <fullName evidence="6">pyruvate decarboxylase</fullName>
        <ecNumber evidence="6">4.1.1.1</ecNumber>
    </recommendedName>
</protein>
<dbReference type="Gene3D" id="3.40.50.970">
    <property type="match status" value="1"/>
</dbReference>
<keyword evidence="17" id="KW-0472">Membrane</keyword>
<evidence type="ECO:0000259" key="18">
    <source>
        <dbReference type="Pfam" id="PF02775"/>
    </source>
</evidence>
<evidence type="ECO:0000256" key="4">
    <source>
        <dbReference type="ARBA" id="ARBA00007812"/>
    </source>
</evidence>
<keyword evidence="15" id="KW-0456">Lyase</keyword>
<evidence type="ECO:0000256" key="5">
    <source>
        <dbReference type="ARBA" id="ARBA00011881"/>
    </source>
</evidence>
<dbReference type="AlphaFoldDB" id="A0AAD4TET1"/>
<keyword evidence="17" id="KW-0812">Transmembrane</keyword>
<dbReference type="CDD" id="cd02005">
    <property type="entry name" value="TPP_PDC_IPDC"/>
    <property type="match status" value="1"/>
</dbReference>
<evidence type="ECO:0000256" key="10">
    <source>
        <dbReference type="ARBA" id="ARBA00022737"/>
    </source>
</evidence>
<keyword evidence="11" id="KW-0210">Decarboxylase</keyword>
<feature type="domain" description="Thiamine pyrophosphate enzyme TPP-binding" evidence="18">
    <location>
        <begin position="406"/>
        <end position="519"/>
    </location>
</feature>
<feature type="transmembrane region" description="Helical" evidence="17">
    <location>
        <begin position="670"/>
        <end position="694"/>
    </location>
</feature>
<evidence type="ECO:0000256" key="3">
    <source>
        <dbReference type="ARBA" id="ARBA00001964"/>
    </source>
</evidence>
<keyword evidence="7" id="KW-0433">Leucine-rich repeat</keyword>
<comment type="similarity">
    <text evidence="4">Belongs to the TPP enzyme family.</text>
</comment>
<comment type="cofactor">
    <cofactor evidence="3">
        <name>thiamine diphosphate</name>
        <dbReference type="ChEBI" id="CHEBI:58937"/>
    </cofactor>
</comment>
<dbReference type="Proteomes" id="UP001202328">
    <property type="component" value="Unassembled WGS sequence"/>
</dbReference>
<evidence type="ECO:0000256" key="2">
    <source>
        <dbReference type="ARBA" id="ARBA00001920"/>
    </source>
</evidence>
<keyword evidence="17" id="KW-1133">Transmembrane helix</keyword>
<keyword evidence="13" id="KW-0786">Thiamine pyrophosphate</keyword>
<comment type="caution">
    <text evidence="19">The sequence shown here is derived from an EMBL/GenBank/DDBJ whole genome shotgun (WGS) entry which is preliminary data.</text>
</comment>
<keyword evidence="9" id="KW-0732">Signal</keyword>
<feature type="region of interest" description="Disordered" evidence="16">
    <location>
        <begin position="589"/>
        <end position="624"/>
    </location>
</feature>
<comment type="cofactor">
    <cofactor evidence="2">
        <name>a metal cation</name>
        <dbReference type="ChEBI" id="CHEBI:25213"/>
    </cofactor>
</comment>
<dbReference type="InterPro" id="IPR032675">
    <property type="entry name" value="LRR_dom_sf"/>
</dbReference>
<evidence type="ECO:0000256" key="17">
    <source>
        <dbReference type="SAM" id="Phobius"/>
    </source>
</evidence>
<evidence type="ECO:0000256" key="9">
    <source>
        <dbReference type="ARBA" id="ARBA00022729"/>
    </source>
</evidence>
<evidence type="ECO:0000256" key="14">
    <source>
        <dbReference type="ARBA" id="ARBA00023180"/>
    </source>
</evidence>
<dbReference type="FunFam" id="3.80.10.10:FF:000107">
    <property type="entry name" value="LRR receptor-like serine/threonine-protein kinase ERL1"/>
    <property type="match status" value="1"/>
</dbReference>
<keyword evidence="12" id="KW-0460">Magnesium</keyword>
<dbReference type="InterPro" id="IPR047214">
    <property type="entry name" value="TPP_PDC_IPDC"/>
</dbReference>
<dbReference type="EC" id="4.1.1.1" evidence="6"/>
<dbReference type="GO" id="GO:0030976">
    <property type="term" value="F:thiamine pyrophosphate binding"/>
    <property type="evidence" value="ECO:0007669"/>
    <property type="project" value="InterPro"/>
</dbReference>
<dbReference type="Pfam" id="PF00560">
    <property type="entry name" value="LRR_1"/>
    <property type="match status" value="1"/>
</dbReference>
<dbReference type="InterPro" id="IPR011766">
    <property type="entry name" value="TPP_enzyme_TPP-bd"/>
</dbReference>
<evidence type="ECO:0000256" key="1">
    <source>
        <dbReference type="ARBA" id="ARBA00001041"/>
    </source>
</evidence>
<keyword evidence="14" id="KW-0325">Glycoprotein</keyword>